<keyword evidence="2" id="KW-0614">Plasmid</keyword>
<evidence type="ECO:0008006" key="4">
    <source>
        <dbReference type="Google" id="ProtNLM"/>
    </source>
</evidence>
<gene>
    <name evidence="2" type="ordered locus">Deipr_2448</name>
</gene>
<evidence type="ECO:0000313" key="3">
    <source>
        <dbReference type="Proteomes" id="UP000007718"/>
    </source>
</evidence>
<dbReference type="Pfam" id="PF09988">
    <property type="entry name" value="DUF2227"/>
    <property type="match status" value="1"/>
</dbReference>
<name>F0RQK6_DEIPM</name>
<dbReference type="KEGG" id="dpt:Deipr_2448"/>
<keyword evidence="1" id="KW-0472">Membrane</keyword>
<reference evidence="3" key="1">
    <citation type="submission" date="2011-02" db="EMBL/GenBank/DDBJ databases">
        <title>The complete sequence of plasmid2 of Deinococcus proteolyticus DSM 20540.</title>
        <authorList>
            <consortium name="US DOE Joint Genome Institute (JGI-PGF)"/>
            <person name="Lucas S."/>
            <person name="Copeland A."/>
            <person name="Lapidus A."/>
            <person name="Bruce D."/>
            <person name="Goodwin L."/>
            <person name="Pitluck S."/>
            <person name="Kyrpides N."/>
            <person name="Mavromatis K."/>
            <person name="Pagani I."/>
            <person name="Ivanova N."/>
            <person name="Ovchinnikova G."/>
            <person name="Zeytun A."/>
            <person name="Detter J.C."/>
            <person name="Han C."/>
            <person name="Land M."/>
            <person name="Hauser L."/>
            <person name="Markowitz V."/>
            <person name="Cheng J.-F."/>
            <person name="Hugenholtz P."/>
            <person name="Woyke T."/>
            <person name="Wu D."/>
            <person name="Pukall R."/>
            <person name="Steenblock K."/>
            <person name="Brambilla E."/>
            <person name="Klenk H.-P."/>
            <person name="Eisen J.A."/>
        </authorList>
    </citation>
    <scope>NUCLEOTIDE SEQUENCE [LARGE SCALE GENOMIC DNA]</scope>
    <source>
        <strain evidence="3">ATCC 35074 / DSM 20540 / JCM 6276 / NBRC 101906 / NCIMB 13154 / VKM Ac-1939 / CCM 2703 / MRP</strain>
        <plasmid evidence="3">Plasmid pDEIPR02</plasmid>
    </source>
</reference>
<keyword evidence="1" id="KW-1133">Transmembrane helix</keyword>
<dbReference type="EMBL" id="CP002538">
    <property type="protein sequence ID" value="ADY27565.1"/>
    <property type="molecule type" value="Genomic_DNA"/>
</dbReference>
<keyword evidence="1" id="KW-0812">Transmembrane</keyword>
<dbReference type="HOGENOM" id="CLU_111923_1_0_0"/>
<feature type="transmembrane region" description="Helical" evidence="1">
    <location>
        <begin position="129"/>
        <end position="146"/>
    </location>
</feature>
<dbReference type="AlphaFoldDB" id="F0RQK6"/>
<feature type="transmembrane region" description="Helical" evidence="1">
    <location>
        <begin position="90"/>
        <end position="109"/>
    </location>
</feature>
<evidence type="ECO:0000256" key="1">
    <source>
        <dbReference type="SAM" id="Phobius"/>
    </source>
</evidence>
<accession>F0RQK6</accession>
<sequence length="157" mass="17253">MPNGPVHTAANLGALAGAYLLGTAAGADMTSFMVGGALGTFLITPDLDLSGKVRTNAEKNWGLLGGLWYPLGYFVKHRGITHTFLRGPTLLLIYFSSILLILCAAVYWVMVNSGIHWNIEIPPNALTQFPSVLGGYLLAYWLHLWMDGYSMKDHKRW</sequence>
<geneLocation type="plasmid" evidence="2 3">
    <name>pDEIPR02</name>
</geneLocation>
<proteinExistence type="predicted"/>
<organism evidence="2 3">
    <name type="scientific">Deinococcus proteolyticus (strain ATCC 35074 / DSM 20540 / JCM 6276 / NBRC 101906 / NCIMB 13154 / VKM Ac-1939 / CCM 2703 / MRP)</name>
    <dbReference type="NCBI Taxonomy" id="693977"/>
    <lineage>
        <taxon>Bacteria</taxon>
        <taxon>Thermotogati</taxon>
        <taxon>Deinococcota</taxon>
        <taxon>Deinococci</taxon>
        <taxon>Deinococcales</taxon>
        <taxon>Deinococcaceae</taxon>
        <taxon>Deinococcus</taxon>
    </lineage>
</organism>
<dbReference type="RefSeq" id="WP_013615919.1">
    <property type="nucleotide sequence ID" value="NC_015162.1"/>
</dbReference>
<dbReference type="PANTHER" id="PTHR39085">
    <property type="entry name" value="SLL0924 PROTEIN"/>
    <property type="match status" value="1"/>
</dbReference>
<protein>
    <recommendedName>
        <fullName evidence="4">Membrane-bound metal-dependent hydrolase</fullName>
    </recommendedName>
</protein>
<dbReference type="InterPro" id="IPR019250">
    <property type="entry name" value="DUF2227_metal-bd"/>
</dbReference>
<dbReference type="PANTHER" id="PTHR39085:SF1">
    <property type="entry name" value="SLL0924 PROTEIN"/>
    <property type="match status" value="1"/>
</dbReference>
<dbReference type="OrthoDB" id="69883at2"/>
<dbReference type="Proteomes" id="UP000007718">
    <property type="component" value="Plasmid pDEIPR02"/>
</dbReference>
<reference evidence="2 3" key="2">
    <citation type="journal article" date="2012" name="Stand. Genomic Sci.">
        <title>Complete genome sequence of the orange-red pigmented, radioresistant Deinococcus proteolyticus type strain (MRP(T)).</title>
        <authorList>
            <person name="Copeland A."/>
            <person name="Zeytun A."/>
            <person name="Yassawong M."/>
            <person name="Nolan M."/>
            <person name="Lucas S."/>
            <person name="Hammon N."/>
            <person name="Deshpande S."/>
            <person name="Cheng J.F."/>
            <person name="Han C."/>
            <person name="Tapia R."/>
            <person name="Goodwin L.A."/>
            <person name="Pitluck S."/>
            <person name="Mavromatis K."/>
            <person name="Liolios K."/>
            <person name="Pagani I."/>
            <person name="Ivanova N."/>
            <person name="Mikhailova N."/>
            <person name="Pati A."/>
            <person name="Chen A."/>
            <person name="Palaniappan K."/>
            <person name="Land M."/>
            <person name="Hauser L."/>
            <person name="Jeffries C.D."/>
            <person name="Brambilla E.M."/>
            <person name="Rohde M."/>
            <person name="Sikorski J."/>
            <person name="Pukall R."/>
            <person name="Goker M."/>
            <person name="Detter J.C."/>
            <person name="Woyke T."/>
            <person name="Bristow J."/>
            <person name="Eisen J.A."/>
            <person name="Markowitz V."/>
            <person name="Hugenholtz P."/>
            <person name="Kyrpides N.C."/>
            <person name="Klenk H.P."/>
            <person name="Lapidus A."/>
        </authorList>
    </citation>
    <scope>NUCLEOTIDE SEQUENCE [LARGE SCALE GENOMIC DNA]</scope>
    <source>
        <strain evidence="3">ATCC 35074 / DSM 20540 / JCM 6276 / NBRC 101906 / NCIMB 13154 / VKM Ac-1939 / CCM 2703 / MRP</strain>
        <plasmid evidence="3">Plasmid pDEIPR02</plasmid>
    </source>
</reference>
<keyword evidence="3" id="KW-1185">Reference proteome</keyword>
<evidence type="ECO:0000313" key="2">
    <source>
        <dbReference type="EMBL" id="ADY27565.1"/>
    </source>
</evidence>